<dbReference type="Proteomes" id="UP000252631">
    <property type="component" value="Unassembled WGS sequence"/>
</dbReference>
<accession>A0A336JP80</accession>
<dbReference type="Proteomes" id="UP000256343">
    <property type="component" value="Unassembled WGS sequence"/>
</dbReference>
<evidence type="ECO:0000256" key="2">
    <source>
        <dbReference type="RuleBase" id="RU362080"/>
    </source>
</evidence>
<dbReference type="Pfam" id="PF02604">
    <property type="entry name" value="PhdYeFM_antitox"/>
    <property type="match status" value="1"/>
</dbReference>
<evidence type="ECO:0000313" key="5">
    <source>
        <dbReference type="Proteomes" id="UP000252631"/>
    </source>
</evidence>
<reference evidence="4 5" key="1">
    <citation type="submission" date="2017-08" db="EMBL/GenBank/DDBJ databases">
        <authorList>
            <person name="de Groot N.N."/>
        </authorList>
    </citation>
    <scope>NUCLEOTIDE SEQUENCE [LARGE SCALE GENOMIC DNA]</scope>
    <source>
        <strain evidence="4 5">JA575</strain>
    </source>
</reference>
<protein>
    <recommendedName>
        <fullName evidence="2">Antitoxin</fullName>
    </recommendedName>
</protein>
<dbReference type="RefSeq" id="WP_114358429.1">
    <property type="nucleotide sequence ID" value="NZ_QRDT01000011.1"/>
</dbReference>
<proteinExistence type="inferred from homology"/>
<keyword evidence="6" id="KW-1185">Reference proteome</keyword>
<evidence type="ECO:0000313" key="4">
    <source>
        <dbReference type="EMBL" id="SSW91400.1"/>
    </source>
</evidence>
<dbReference type="InterPro" id="IPR006442">
    <property type="entry name" value="Antitoxin_Phd/YefM"/>
</dbReference>
<comment type="similarity">
    <text evidence="1 2">Belongs to the phD/YefM antitoxin family.</text>
</comment>
<comment type="function">
    <text evidence="2">Antitoxin component of a type II toxin-antitoxin (TA) system.</text>
</comment>
<evidence type="ECO:0000313" key="6">
    <source>
        <dbReference type="Proteomes" id="UP000256343"/>
    </source>
</evidence>
<reference evidence="3 6" key="2">
    <citation type="submission" date="2018-07" db="EMBL/GenBank/DDBJ databases">
        <title>Genomic Encyclopedia of Archaeal and Bacterial Type Strains, Phase II (KMG-II): from individual species to whole genera.</title>
        <authorList>
            <person name="Goeker M."/>
        </authorList>
    </citation>
    <scope>NUCLEOTIDE SEQUENCE [LARGE SCALE GENOMIC DNA]</scope>
    <source>
        <strain evidence="3 6">JA575</strain>
    </source>
</reference>
<dbReference type="EMBL" id="UFQQ01000011">
    <property type="protein sequence ID" value="SSW91400.1"/>
    <property type="molecule type" value="Genomic_DNA"/>
</dbReference>
<evidence type="ECO:0000256" key="1">
    <source>
        <dbReference type="ARBA" id="ARBA00009981"/>
    </source>
</evidence>
<dbReference type="Gene3D" id="3.40.1620.10">
    <property type="entry name" value="YefM-like domain"/>
    <property type="match status" value="1"/>
</dbReference>
<organism evidence="4 5">
    <name type="scientific">Rhodopseudomonas pentothenatexigens</name>
    <dbReference type="NCBI Taxonomy" id="999699"/>
    <lineage>
        <taxon>Bacteria</taxon>
        <taxon>Pseudomonadati</taxon>
        <taxon>Pseudomonadota</taxon>
        <taxon>Alphaproteobacteria</taxon>
        <taxon>Hyphomicrobiales</taxon>
        <taxon>Nitrobacteraceae</taxon>
        <taxon>Rhodopseudomonas</taxon>
    </lineage>
</organism>
<dbReference type="EMBL" id="QRDT01000011">
    <property type="protein sequence ID" value="RED33324.1"/>
    <property type="molecule type" value="Genomic_DNA"/>
</dbReference>
<dbReference type="SUPFAM" id="SSF143120">
    <property type="entry name" value="YefM-like"/>
    <property type="match status" value="1"/>
</dbReference>
<sequence length="85" mass="9022">MRVTVTEAKDQLADLVQRAEAGDDVVLTLPGHAAVRLVPIGHEGESRSRRELLEAARAAGAAKAADGVSAARSQDFLYREDGLPQ</sequence>
<gene>
    <name evidence="3" type="ORF">BJ125_111162</name>
    <name evidence="4" type="ORF">SAMN05892882_111162</name>
</gene>
<dbReference type="OrthoDB" id="7473440at2"/>
<dbReference type="NCBIfam" id="TIGR01552">
    <property type="entry name" value="phd_fam"/>
    <property type="match status" value="1"/>
</dbReference>
<dbReference type="InterPro" id="IPR036165">
    <property type="entry name" value="YefM-like_sf"/>
</dbReference>
<name>A0A336JP80_9BRAD</name>
<evidence type="ECO:0000313" key="3">
    <source>
        <dbReference type="EMBL" id="RED33324.1"/>
    </source>
</evidence>
<dbReference type="AlphaFoldDB" id="A0A336JP80"/>